<evidence type="ECO:0000313" key="2">
    <source>
        <dbReference type="EMBL" id="VBB07648.1"/>
    </source>
</evidence>
<proteinExistence type="predicted"/>
<keyword evidence="1" id="KW-1133">Transmembrane helix</keyword>
<name>A0A498REP0_9FIRM</name>
<dbReference type="OrthoDB" id="1629524at2"/>
<organism evidence="2 3">
    <name type="scientific">Lucifera butyrica</name>
    <dbReference type="NCBI Taxonomy" id="1351585"/>
    <lineage>
        <taxon>Bacteria</taxon>
        <taxon>Bacillati</taxon>
        <taxon>Bacillota</taxon>
        <taxon>Negativicutes</taxon>
        <taxon>Veillonellales</taxon>
        <taxon>Veillonellaceae</taxon>
        <taxon>Lucifera</taxon>
    </lineage>
</organism>
<dbReference type="Gene3D" id="1.10.1760.20">
    <property type="match status" value="1"/>
</dbReference>
<dbReference type="InterPro" id="IPR024529">
    <property type="entry name" value="ECF_trnsprt_substrate-spec"/>
</dbReference>
<protein>
    <submittedName>
        <fullName evidence="2">Ecf transporter substrate-specific component</fullName>
    </submittedName>
</protein>
<keyword evidence="3" id="KW-1185">Reference proteome</keyword>
<keyword evidence="1" id="KW-0472">Membrane</keyword>
<feature type="transmembrane region" description="Helical" evidence="1">
    <location>
        <begin position="72"/>
        <end position="92"/>
    </location>
</feature>
<sequence length="172" mass="17788">MKTKTMTLCALFIALSFVGANLKIMGTIAFDSMPGFLGTLLLGPIYGAFIGAAGHFFTALLSGFPLSIPVHLLVMIDMAVTMAVFGILYNKITPCNTISLKGMVLAGIAGVLLNGPVAILLLAPLLVPVLGTAGLTAYLPVLSGAAALNIILAFVIYHSLPAAVKNNCKVKN</sequence>
<evidence type="ECO:0000256" key="1">
    <source>
        <dbReference type="SAM" id="Phobius"/>
    </source>
</evidence>
<dbReference type="RefSeq" id="WP_122628583.1">
    <property type="nucleotide sequence ID" value="NZ_UPPP01000078.1"/>
</dbReference>
<reference evidence="2 3" key="1">
    <citation type="submission" date="2018-06" db="EMBL/GenBank/DDBJ databases">
        <authorList>
            <person name="Strepis N."/>
        </authorList>
    </citation>
    <scope>NUCLEOTIDE SEQUENCE [LARGE SCALE GENOMIC DNA]</scope>
    <source>
        <strain evidence="2">LUCI</strain>
    </source>
</reference>
<keyword evidence="1" id="KW-0812">Transmembrane</keyword>
<dbReference type="AlphaFoldDB" id="A0A498REP0"/>
<dbReference type="Pfam" id="PF12822">
    <property type="entry name" value="ECF_trnsprt"/>
    <property type="match status" value="1"/>
</dbReference>
<dbReference type="Proteomes" id="UP000277811">
    <property type="component" value="Unassembled WGS sequence"/>
</dbReference>
<dbReference type="EMBL" id="UPPP01000078">
    <property type="protein sequence ID" value="VBB07648.1"/>
    <property type="molecule type" value="Genomic_DNA"/>
</dbReference>
<gene>
    <name evidence="2" type="ORF">LUCI_2913</name>
</gene>
<feature type="transmembrane region" description="Helical" evidence="1">
    <location>
        <begin position="36"/>
        <end position="60"/>
    </location>
</feature>
<accession>A0A498REP0</accession>
<feature type="transmembrane region" description="Helical" evidence="1">
    <location>
        <begin position="137"/>
        <end position="157"/>
    </location>
</feature>
<dbReference type="GO" id="GO:0022857">
    <property type="term" value="F:transmembrane transporter activity"/>
    <property type="evidence" value="ECO:0007669"/>
    <property type="project" value="InterPro"/>
</dbReference>
<evidence type="ECO:0000313" key="3">
    <source>
        <dbReference type="Proteomes" id="UP000277811"/>
    </source>
</evidence>
<feature type="transmembrane region" description="Helical" evidence="1">
    <location>
        <begin position="104"/>
        <end position="130"/>
    </location>
</feature>